<comment type="caution">
    <text evidence="1">The sequence shown here is derived from an EMBL/GenBank/DDBJ whole genome shotgun (WGS) entry which is preliminary data.</text>
</comment>
<accession>A0A150X5U6</accession>
<dbReference type="RefSeq" id="WP_068223589.1">
    <property type="nucleotide sequence ID" value="NZ_CP139724.1"/>
</dbReference>
<dbReference type="EMBL" id="LRPC01000028">
    <property type="protein sequence ID" value="KYG74115.1"/>
    <property type="molecule type" value="Genomic_DNA"/>
</dbReference>
<evidence type="ECO:0000313" key="2">
    <source>
        <dbReference type="Proteomes" id="UP000075606"/>
    </source>
</evidence>
<keyword evidence="2" id="KW-1185">Reference proteome</keyword>
<proteinExistence type="predicted"/>
<dbReference type="Proteomes" id="UP000075606">
    <property type="component" value="Unassembled WGS sequence"/>
</dbReference>
<reference evidence="1 2" key="1">
    <citation type="submission" date="2016-01" db="EMBL/GenBank/DDBJ databases">
        <title>Genome sequencing of Roseivirga spongicola UST030701-084.</title>
        <authorList>
            <person name="Selvaratnam C."/>
            <person name="Thevarajoo S."/>
            <person name="Goh K.M."/>
            <person name="Ee R."/>
            <person name="Chan K.-G."/>
            <person name="Chong C.S."/>
        </authorList>
    </citation>
    <scope>NUCLEOTIDE SEQUENCE [LARGE SCALE GENOMIC DNA]</scope>
    <source>
        <strain evidence="1 2">UST030701-084</strain>
    </source>
</reference>
<gene>
    <name evidence="1" type="ORF">AWW68_15790</name>
</gene>
<protein>
    <submittedName>
        <fullName evidence="1">Uncharacterized protein</fullName>
    </submittedName>
</protein>
<dbReference type="AlphaFoldDB" id="A0A150X5U6"/>
<sequence length="84" mass="9901">MEEPTQNIVEGIIKIAKAIDHGKLKRLLERLTEYKKSTELNNTDRFDELILEISKHLPDDYARKLKSIEFYSETEDFSNDDLPF</sequence>
<organism evidence="1 2">
    <name type="scientific">Roseivirga spongicola</name>
    <dbReference type="NCBI Taxonomy" id="333140"/>
    <lineage>
        <taxon>Bacteria</taxon>
        <taxon>Pseudomonadati</taxon>
        <taxon>Bacteroidota</taxon>
        <taxon>Cytophagia</taxon>
        <taxon>Cytophagales</taxon>
        <taxon>Roseivirgaceae</taxon>
        <taxon>Roseivirga</taxon>
    </lineage>
</organism>
<name>A0A150X5U6_9BACT</name>
<evidence type="ECO:0000313" key="1">
    <source>
        <dbReference type="EMBL" id="KYG74115.1"/>
    </source>
</evidence>